<dbReference type="PANTHER" id="PTHR43084:SF1">
    <property type="entry name" value="PERSULFIDE DIOXYGENASE ETHE1, MITOCHONDRIAL"/>
    <property type="match status" value="1"/>
</dbReference>
<dbReference type="CDD" id="cd07724">
    <property type="entry name" value="POD-like_MBL-fold"/>
    <property type="match status" value="1"/>
</dbReference>
<dbReference type="Proteomes" id="UP000683428">
    <property type="component" value="Chromosome"/>
</dbReference>
<dbReference type="SMART" id="SM00849">
    <property type="entry name" value="Lactamase_B"/>
    <property type="match status" value="1"/>
</dbReference>
<reference evidence="3" key="1">
    <citation type="submission" date="2020-11" db="EMBL/GenBank/DDBJ databases">
        <title>Azospira inquinata sp. nov.</title>
        <authorList>
            <person name="Moe W.M."/>
            <person name="Mikes M.C."/>
        </authorList>
    </citation>
    <scope>NUCLEOTIDE SEQUENCE</scope>
    <source>
        <strain evidence="3">Azo-3</strain>
    </source>
</reference>
<sequence>MQVFRQLLDKASATFTYLIGSRTSGQAILVDPVLGQLPLYLGLLAEEGLHLAYVVDTHLHSDHLTAADRLRQATGARVARAAAPEVSGADLFLEEGDLVGEGDNQLKVLLTPGHTPDSLSLVWSDRILTGDSLLIGDCGGCREPGSNPGQLFDSVTRRLLPLADELLVFPGHAGEGRRVSCIGEERQNNPRFQGVSRDEFIARALAGGTGTSEDRTTILAANRRCGRAEAPPVLAATPLSH</sequence>
<keyword evidence="1" id="KW-0479">Metal-binding</keyword>
<dbReference type="AlphaFoldDB" id="A0A975XVU9"/>
<accession>A0A975XVU9</accession>
<dbReference type="GO" id="GO:0050313">
    <property type="term" value="F:sulfur dioxygenase activity"/>
    <property type="evidence" value="ECO:0007669"/>
    <property type="project" value="InterPro"/>
</dbReference>
<dbReference type="InterPro" id="IPR051682">
    <property type="entry name" value="Mito_Persulfide_Diox"/>
</dbReference>
<dbReference type="InterPro" id="IPR044528">
    <property type="entry name" value="POD-like_MBL-fold"/>
</dbReference>
<dbReference type="GO" id="GO:0006749">
    <property type="term" value="P:glutathione metabolic process"/>
    <property type="evidence" value="ECO:0007669"/>
    <property type="project" value="InterPro"/>
</dbReference>
<evidence type="ECO:0000313" key="3">
    <source>
        <dbReference type="EMBL" id="QWT50175.1"/>
    </source>
</evidence>
<dbReference type="GO" id="GO:0070813">
    <property type="term" value="P:hydrogen sulfide metabolic process"/>
    <property type="evidence" value="ECO:0007669"/>
    <property type="project" value="TreeGrafter"/>
</dbReference>
<name>A0A975XVU9_9RHOO</name>
<evidence type="ECO:0000259" key="2">
    <source>
        <dbReference type="SMART" id="SM00849"/>
    </source>
</evidence>
<gene>
    <name evidence="3" type="ORF">Azoinq_06190</name>
</gene>
<dbReference type="RefSeq" id="WP_216130944.1">
    <property type="nucleotide sequence ID" value="NZ_CP064782.1"/>
</dbReference>
<dbReference type="Pfam" id="PF00753">
    <property type="entry name" value="Lactamase_B"/>
    <property type="match status" value="1"/>
</dbReference>
<dbReference type="InterPro" id="IPR001279">
    <property type="entry name" value="Metallo-B-lactamas"/>
</dbReference>
<evidence type="ECO:0000256" key="1">
    <source>
        <dbReference type="ARBA" id="ARBA00022723"/>
    </source>
</evidence>
<feature type="domain" description="Metallo-beta-lactamase" evidence="2">
    <location>
        <begin position="13"/>
        <end position="172"/>
    </location>
</feature>
<dbReference type="GO" id="GO:0046872">
    <property type="term" value="F:metal ion binding"/>
    <property type="evidence" value="ECO:0007669"/>
    <property type="project" value="UniProtKB-KW"/>
</dbReference>
<proteinExistence type="predicted"/>
<dbReference type="PANTHER" id="PTHR43084">
    <property type="entry name" value="PERSULFIDE DIOXYGENASE ETHE1"/>
    <property type="match status" value="1"/>
</dbReference>
<protein>
    <submittedName>
        <fullName evidence="3">MBL fold metallo-hydrolase</fullName>
    </submittedName>
</protein>
<keyword evidence="4" id="KW-1185">Reference proteome</keyword>
<dbReference type="EMBL" id="CP064782">
    <property type="protein sequence ID" value="QWT50175.1"/>
    <property type="molecule type" value="Genomic_DNA"/>
</dbReference>
<organism evidence="3 4">
    <name type="scientific">Azospira inquinata</name>
    <dbReference type="NCBI Taxonomy" id="2785627"/>
    <lineage>
        <taxon>Bacteria</taxon>
        <taxon>Pseudomonadati</taxon>
        <taxon>Pseudomonadota</taxon>
        <taxon>Betaproteobacteria</taxon>
        <taxon>Rhodocyclales</taxon>
        <taxon>Rhodocyclaceae</taxon>
        <taxon>Azospira</taxon>
    </lineage>
</organism>
<dbReference type="KEGG" id="aiq:Azoinq_06190"/>
<evidence type="ECO:0000313" key="4">
    <source>
        <dbReference type="Proteomes" id="UP000683428"/>
    </source>
</evidence>